<accession>A0A0R3WW54</accession>
<proteinExistence type="predicted"/>
<dbReference type="EMBL" id="UYWX01005838">
    <property type="protein sequence ID" value="VDM25980.1"/>
    <property type="molecule type" value="Genomic_DNA"/>
</dbReference>
<evidence type="ECO:0000256" key="1">
    <source>
        <dbReference type="SAM" id="MobiDB-lite"/>
    </source>
</evidence>
<name>A0A0R3WW54_HYDTA</name>
<evidence type="ECO:0000313" key="3">
    <source>
        <dbReference type="Proteomes" id="UP000274429"/>
    </source>
</evidence>
<feature type="region of interest" description="Disordered" evidence="1">
    <location>
        <begin position="1"/>
        <end position="20"/>
    </location>
</feature>
<organism evidence="4">
    <name type="scientific">Hydatigena taeniaeformis</name>
    <name type="common">Feline tapeworm</name>
    <name type="synonym">Taenia taeniaeformis</name>
    <dbReference type="NCBI Taxonomy" id="6205"/>
    <lineage>
        <taxon>Eukaryota</taxon>
        <taxon>Metazoa</taxon>
        <taxon>Spiralia</taxon>
        <taxon>Lophotrochozoa</taxon>
        <taxon>Platyhelminthes</taxon>
        <taxon>Cestoda</taxon>
        <taxon>Eucestoda</taxon>
        <taxon>Cyclophyllidea</taxon>
        <taxon>Taeniidae</taxon>
        <taxon>Hydatigera</taxon>
    </lineage>
</organism>
<dbReference type="Proteomes" id="UP000274429">
    <property type="component" value="Unassembled WGS sequence"/>
</dbReference>
<feature type="region of interest" description="Disordered" evidence="1">
    <location>
        <begin position="26"/>
        <end position="61"/>
    </location>
</feature>
<sequence>MSAGVATGNAADGMRQGEFSAMECVPHEKGDELPPPSNDKGQNSGLIETSGDCGIPTNTSV</sequence>
<keyword evidence="3" id="KW-1185">Reference proteome</keyword>
<reference evidence="2 3" key="2">
    <citation type="submission" date="2018-11" db="EMBL/GenBank/DDBJ databases">
        <authorList>
            <consortium name="Pathogen Informatics"/>
        </authorList>
    </citation>
    <scope>NUCLEOTIDE SEQUENCE [LARGE SCALE GENOMIC DNA]</scope>
</reference>
<dbReference type="WBParaSite" id="TTAC_0000499401-mRNA-1">
    <property type="protein sequence ID" value="TTAC_0000499401-mRNA-1"/>
    <property type="gene ID" value="TTAC_0000499401"/>
</dbReference>
<dbReference type="AlphaFoldDB" id="A0A0R3WW54"/>
<evidence type="ECO:0000313" key="2">
    <source>
        <dbReference type="EMBL" id="VDM25980.1"/>
    </source>
</evidence>
<reference evidence="4" key="1">
    <citation type="submission" date="2017-02" db="UniProtKB">
        <authorList>
            <consortium name="WormBaseParasite"/>
        </authorList>
    </citation>
    <scope>IDENTIFICATION</scope>
</reference>
<protein>
    <submittedName>
        <fullName evidence="2 4">Uncharacterized protein</fullName>
    </submittedName>
</protein>
<gene>
    <name evidence="2" type="ORF">TTAC_LOCUS4978</name>
</gene>
<evidence type="ECO:0000313" key="4">
    <source>
        <dbReference type="WBParaSite" id="TTAC_0000499401-mRNA-1"/>
    </source>
</evidence>